<evidence type="ECO:0000259" key="2">
    <source>
        <dbReference type="Pfam" id="PF21938"/>
    </source>
</evidence>
<dbReference type="Proteomes" id="UP000673691">
    <property type="component" value="Unassembled WGS sequence"/>
</dbReference>
<dbReference type="InterPro" id="IPR036222">
    <property type="entry name" value="CAP_N_sf"/>
</dbReference>
<dbReference type="Pfam" id="PF21938">
    <property type="entry name" value="CAP_N"/>
    <property type="match status" value="1"/>
</dbReference>
<dbReference type="EMBL" id="JAEFCI010004545">
    <property type="protein sequence ID" value="KAG5460883.1"/>
    <property type="molecule type" value="Genomic_DNA"/>
</dbReference>
<name>A0A8H8DJM8_9FUNG</name>
<accession>A0A8H8DJM8</accession>
<dbReference type="GO" id="GO:0008179">
    <property type="term" value="F:adenylate cyclase binding"/>
    <property type="evidence" value="ECO:0007669"/>
    <property type="project" value="TreeGrafter"/>
</dbReference>
<protein>
    <submittedName>
        <fullName evidence="3">Adenylate cyclase associated N terminal-domain-containing protein</fullName>
    </submittedName>
</protein>
<reference evidence="3 4" key="1">
    <citation type="journal article" name="Sci. Rep.">
        <title>Genome-scale phylogenetic analyses confirm Olpidium as the closest living zoosporic fungus to the non-flagellated, terrestrial fungi.</title>
        <authorList>
            <person name="Chang Y."/>
            <person name="Rochon D."/>
            <person name="Sekimoto S."/>
            <person name="Wang Y."/>
            <person name="Chovatia M."/>
            <person name="Sandor L."/>
            <person name="Salamov A."/>
            <person name="Grigoriev I.V."/>
            <person name="Stajich J.E."/>
            <person name="Spatafora J.W."/>
        </authorList>
    </citation>
    <scope>NUCLEOTIDE SEQUENCE [LARGE SCALE GENOMIC DNA]</scope>
    <source>
        <strain evidence="3">S191</strain>
    </source>
</reference>
<comment type="caution">
    <text evidence="3">The sequence shown here is derived from an EMBL/GenBank/DDBJ whole genome shotgun (WGS) entry which is preliminary data.</text>
</comment>
<organism evidence="3 4">
    <name type="scientific">Olpidium bornovanus</name>
    <dbReference type="NCBI Taxonomy" id="278681"/>
    <lineage>
        <taxon>Eukaryota</taxon>
        <taxon>Fungi</taxon>
        <taxon>Fungi incertae sedis</taxon>
        <taxon>Olpidiomycota</taxon>
        <taxon>Olpidiomycotina</taxon>
        <taxon>Olpidiomycetes</taxon>
        <taxon>Olpidiales</taxon>
        <taxon>Olpidiaceae</taxon>
        <taxon>Olpidium</taxon>
    </lineage>
</organism>
<dbReference type="GO" id="GO:0005737">
    <property type="term" value="C:cytoplasm"/>
    <property type="evidence" value="ECO:0007669"/>
    <property type="project" value="TreeGrafter"/>
</dbReference>
<evidence type="ECO:0000313" key="4">
    <source>
        <dbReference type="Proteomes" id="UP000673691"/>
    </source>
</evidence>
<dbReference type="SUPFAM" id="SSF101278">
    <property type="entry name" value="N-terminal domain of adenylylcyclase associated protein, CAP"/>
    <property type="match status" value="1"/>
</dbReference>
<feature type="region of interest" description="Disordered" evidence="1">
    <location>
        <begin position="1"/>
        <end position="56"/>
    </location>
</feature>
<dbReference type="InterPro" id="IPR001837">
    <property type="entry name" value="Adenylate_cyclase-assoc_CAP"/>
</dbReference>
<dbReference type="Gene3D" id="1.25.40.330">
    <property type="entry name" value="Adenylate cyclase-associated CAP, N-terminal domain"/>
    <property type="match status" value="1"/>
</dbReference>
<keyword evidence="4" id="KW-1185">Reference proteome</keyword>
<sequence length="138" mass="15467">MLSKSRPYESTKCSKRSAASSRSPVVPRSRIPLRPNLSSSSRPYSRARSPSANSGKIAAIAPTLTTCRPCQNEPKSSQFVGEMRDAAQFYTNRVIKEYKDKDCKHVEWGNSYIDLLSTGVCQIPPHNGVHLEQQRRRS</sequence>
<evidence type="ECO:0000313" key="3">
    <source>
        <dbReference type="EMBL" id="KAG5460883.1"/>
    </source>
</evidence>
<dbReference type="PANTHER" id="PTHR10652:SF0">
    <property type="entry name" value="ADENYLYL CYCLASE-ASSOCIATED PROTEIN"/>
    <property type="match status" value="1"/>
</dbReference>
<gene>
    <name evidence="3" type="ORF">BJ554DRAFT_7018</name>
</gene>
<dbReference type="InterPro" id="IPR053950">
    <property type="entry name" value="CAP_N"/>
</dbReference>
<dbReference type="PANTHER" id="PTHR10652">
    <property type="entry name" value="ADENYLYL CYCLASE-ASSOCIATED PROTEIN"/>
    <property type="match status" value="1"/>
</dbReference>
<feature type="domain" description="CAP N-terminal" evidence="2">
    <location>
        <begin position="57"/>
        <end position="117"/>
    </location>
</feature>
<proteinExistence type="predicted"/>
<dbReference type="OrthoDB" id="77251at2759"/>
<dbReference type="GO" id="GO:0019933">
    <property type="term" value="P:cAMP-mediated signaling"/>
    <property type="evidence" value="ECO:0007669"/>
    <property type="project" value="TreeGrafter"/>
</dbReference>
<dbReference type="GO" id="GO:0003779">
    <property type="term" value="F:actin binding"/>
    <property type="evidence" value="ECO:0007669"/>
    <property type="project" value="InterPro"/>
</dbReference>
<evidence type="ECO:0000256" key="1">
    <source>
        <dbReference type="SAM" id="MobiDB-lite"/>
    </source>
</evidence>
<feature type="compositionally biased region" description="Low complexity" evidence="1">
    <location>
        <begin position="16"/>
        <end position="54"/>
    </location>
</feature>
<dbReference type="GO" id="GO:0007015">
    <property type="term" value="P:actin filament organization"/>
    <property type="evidence" value="ECO:0007669"/>
    <property type="project" value="TreeGrafter"/>
</dbReference>
<dbReference type="AlphaFoldDB" id="A0A8H8DJM8"/>